<evidence type="ECO:0000313" key="3">
    <source>
        <dbReference type="Proteomes" id="UP001608902"/>
    </source>
</evidence>
<comment type="caution">
    <text evidence="2">The sequence shown here is derived from an EMBL/GenBank/DDBJ whole genome shotgun (WGS) entry which is preliminary data.</text>
</comment>
<reference evidence="2 3" key="1">
    <citation type="submission" date="2024-08" db="EMBL/GenBank/DDBJ databases">
        <title>Gnathostoma spinigerum genome.</title>
        <authorList>
            <person name="Gonzalez-Bertolin B."/>
            <person name="Monzon S."/>
            <person name="Zaballos A."/>
            <person name="Jimenez P."/>
            <person name="Dekumyoy P."/>
            <person name="Varona S."/>
            <person name="Cuesta I."/>
            <person name="Sumanam S."/>
            <person name="Adisakwattana P."/>
            <person name="Gasser R.B."/>
            <person name="Hernandez-Gonzalez A."/>
            <person name="Young N.D."/>
            <person name="Perteguer M.J."/>
        </authorList>
    </citation>
    <scope>NUCLEOTIDE SEQUENCE [LARGE SCALE GENOMIC DNA]</scope>
    <source>
        <strain evidence="2">AL3</strain>
        <tissue evidence="2">Liver</tissue>
    </source>
</reference>
<gene>
    <name evidence="2" type="ORF">AB6A40_011237</name>
</gene>
<dbReference type="AlphaFoldDB" id="A0ABD6EXM5"/>
<keyword evidence="3" id="KW-1185">Reference proteome</keyword>
<name>A0ABD6EXM5_9BILA</name>
<dbReference type="EMBL" id="JBGFUD010018339">
    <property type="protein sequence ID" value="MFH4984528.1"/>
    <property type="molecule type" value="Genomic_DNA"/>
</dbReference>
<evidence type="ECO:0000256" key="1">
    <source>
        <dbReference type="SAM" id="MobiDB-lite"/>
    </source>
</evidence>
<proteinExistence type="predicted"/>
<feature type="region of interest" description="Disordered" evidence="1">
    <location>
        <begin position="76"/>
        <end position="96"/>
    </location>
</feature>
<accession>A0ABD6EXM5</accession>
<dbReference type="Proteomes" id="UP001608902">
    <property type="component" value="Unassembled WGS sequence"/>
</dbReference>
<sequence>MALYVKSISEFENLLKMNIDGIGVDKLEEIRKHREVIKMHLKSTRGRLADLRKLFSPEAKKNATIARIVPRIVQPVGDAPSTSGQRPHRNQGASPAAFYPSKRVCHRVKLITISTVEMYFVRLK</sequence>
<protein>
    <submittedName>
        <fullName evidence="2">Uncharacterized protein</fullName>
    </submittedName>
</protein>
<organism evidence="2 3">
    <name type="scientific">Gnathostoma spinigerum</name>
    <dbReference type="NCBI Taxonomy" id="75299"/>
    <lineage>
        <taxon>Eukaryota</taxon>
        <taxon>Metazoa</taxon>
        <taxon>Ecdysozoa</taxon>
        <taxon>Nematoda</taxon>
        <taxon>Chromadorea</taxon>
        <taxon>Rhabditida</taxon>
        <taxon>Spirurina</taxon>
        <taxon>Gnathostomatomorpha</taxon>
        <taxon>Gnathostomatoidea</taxon>
        <taxon>Gnathostomatidae</taxon>
        <taxon>Gnathostoma</taxon>
    </lineage>
</organism>
<evidence type="ECO:0000313" key="2">
    <source>
        <dbReference type="EMBL" id="MFH4984528.1"/>
    </source>
</evidence>